<gene>
    <name evidence="2" type="ORF">CYMTET_8816</name>
</gene>
<keyword evidence="3" id="KW-1185">Reference proteome</keyword>
<evidence type="ECO:0000256" key="1">
    <source>
        <dbReference type="SAM" id="MobiDB-lite"/>
    </source>
</evidence>
<organism evidence="2 3">
    <name type="scientific">Cymbomonas tetramitiformis</name>
    <dbReference type="NCBI Taxonomy" id="36881"/>
    <lineage>
        <taxon>Eukaryota</taxon>
        <taxon>Viridiplantae</taxon>
        <taxon>Chlorophyta</taxon>
        <taxon>Pyramimonadophyceae</taxon>
        <taxon>Pyramimonadales</taxon>
        <taxon>Pyramimonadaceae</taxon>
        <taxon>Cymbomonas</taxon>
    </lineage>
</organism>
<sequence>MTSRLLESMEGVWQEAEHLRIAGGTRLNEIPDLQQEQIVKIAASVQTLVQGWPDELKEAVRRCGNATKADAGPLRLEGGDATDKEVDWSHADGQKRLPPLNTRKQGIRQMRRSAPGYSCIERVHLSPTVRKSRLMPVRSQIDPRRLTSHTALSLPAPGVHCEIPCGSPFEAESIDLDDDEIDDDKPFAGNKRTLDHRPPPALLCDSPTLQEESSLLTFQTPPELTLTAFHSIGDFRSLDSPGPLSVGDKQPTRPPHPSRPPRLSLPHHTRRQLPWTARHPSLRPLELPSPSIPVVHTLTDNLLSSCHSEPKLSHHFCLSDPHPIRHREDESSGLLPEGGSSVINLQSRAPSLSRLKQLENGFDRQVKKERNQAALESYLTCSNALPQQERTDPQPHKMTSIKQPHLSLEKASDILNMKLNSLRFAKRALEHD</sequence>
<dbReference type="EMBL" id="LGRX02002753">
    <property type="protein sequence ID" value="KAK3283486.1"/>
    <property type="molecule type" value="Genomic_DNA"/>
</dbReference>
<reference evidence="2 3" key="1">
    <citation type="journal article" date="2015" name="Genome Biol. Evol.">
        <title>Comparative Genomics of a Bacterivorous Green Alga Reveals Evolutionary Causalities and Consequences of Phago-Mixotrophic Mode of Nutrition.</title>
        <authorList>
            <person name="Burns J.A."/>
            <person name="Paasch A."/>
            <person name="Narechania A."/>
            <person name="Kim E."/>
        </authorList>
    </citation>
    <scope>NUCLEOTIDE SEQUENCE [LARGE SCALE GENOMIC DNA]</scope>
    <source>
        <strain evidence="2 3">PLY_AMNH</strain>
    </source>
</reference>
<protein>
    <submittedName>
        <fullName evidence="2">Uncharacterized protein</fullName>
    </submittedName>
</protein>
<proteinExistence type="predicted"/>
<feature type="region of interest" description="Disordered" evidence="1">
    <location>
        <begin position="238"/>
        <end position="268"/>
    </location>
</feature>
<dbReference type="Proteomes" id="UP001190700">
    <property type="component" value="Unassembled WGS sequence"/>
</dbReference>
<dbReference type="AlphaFoldDB" id="A0AAE0LFG8"/>
<accession>A0AAE0LFG8</accession>
<comment type="caution">
    <text evidence="2">The sequence shown here is derived from an EMBL/GenBank/DDBJ whole genome shotgun (WGS) entry which is preliminary data.</text>
</comment>
<evidence type="ECO:0000313" key="3">
    <source>
        <dbReference type="Proteomes" id="UP001190700"/>
    </source>
</evidence>
<name>A0AAE0LFG8_9CHLO</name>
<evidence type="ECO:0000313" key="2">
    <source>
        <dbReference type="EMBL" id="KAK3283486.1"/>
    </source>
</evidence>